<dbReference type="Pfam" id="PF00497">
    <property type="entry name" value="SBP_bac_3"/>
    <property type="match status" value="1"/>
</dbReference>
<sequence>MLTDSIRKTLLCIGLAALGVSTAGAATTLKIGTEGGYPPWSMVDAKGQVTGFDADVGHALCEQMKVKCRFVVQAFDSLIPSLEANRFDMVISGMTANPERGERVLFSVPYALEESTFVLPADSPWLRNEDTDAVIKGLSGKAIGVQSGTTQGAFLRKRNPEIQLKEYDSLDQMQIDLGSGRLYGTFADLSSQEEFVSKTKSSAYAVSSLVIKSSADTDTLGFGIAVGMRKGNDELAKRVNQAMCQISKDGTLKASSMKWFGRDSSNPDACALPAS</sequence>
<organism evidence="4 5">
    <name type="scientific">Castellaniella hirudinis</name>
    <dbReference type="NCBI Taxonomy" id="1144617"/>
    <lineage>
        <taxon>Bacteria</taxon>
        <taxon>Pseudomonadati</taxon>
        <taxon>Pseudomonadota</taxon>
        <taxon>Betaproteobacteria</taxon>
        <taxon>Burkholderiales</taxon>
        <taxon>Alcaligenaceae</taxon>
        <taxon>Castellaniella</taxon>
    </lineage>
</organism>
<protein>
    <submittedName>
        <fullName evidence="4">Transporter substrate-binding domain-containing protein</fullName>
    </submittedName>
</protein>
<dbReference type="PANTHER" id="PTHR35936">
    <property type="entry name" value="MEMBRANE-BOUND LYTIC MUREIN TRANSGLYCOSYLASE F"/>
    <property type="match status" value="1"/>
</dbReference>
<dbReference type="SMART" id="SM00062">
    <property type="entry name" value="PBPb"/>
    <property type="match status" value="1"/>
</dbReference>
<dbReference type="Gene3D" id="3.40.190.10">
    <property type="entry name" value="Periplasmic binding protein-like II"/>
    <property type="match status" value="2"/>
</dbReference>
<keyword evidence="5" id="KW-1185">Reference proteome</keyword>
<reference evidence="5" key="1">
    <citation type="journal article" date="2019" name="Int. J. Syst. Evol. Microbiol.">
        <title>The Global Catalogue of Microorganisms (GCM) 10K type strain sequencing project: providing services to taxonomists for standard genome sequencing and annotation.</title>
        <authorList>
            <consortium name="The Broad Institute Genomics Platform"/>
            <consortium name="The Broad Institute Genome Sequencing Center for Infectious Disease"/>
            <person name="Wu L."/>
            <person name="Ma J."/>
        </authorList>
    </citation>
    <scope>NUCLEOTIDE SEQUENCE [LARGE SCALE GENOMIC DNA]</scope>
    <source>
        <strain evidence="5">CGMCC 1.19029</strain>
    </source>
</reference>
<dbReference type="RefSeq" id="WP_376812936.1">
    <property type="nucleotide sequence ID" value="NZ_JBHSDY010000005.1"/>
</dbReference>
<accession>A0ABV8S004</accession>
<proteinExistence type="predicted"/>
<dbReference type="Proteomes" id="UP001595756">
    <property type="component" value="Unassembled WGS sequence"/>
</dbReference>
<dbReference type="InterPro" id="IPR001638">
    <property type="entry name" value="Solute-binding_3/MltF_N"/>
</dbReference>
<feature type="signal peptide" evidence="2">
    <location>
        <begin position="1"/>
        <end position="25"/>
    </location>
</feature>
<dbReference type="EMBL" id="JBHSDY010000005">
    <property type="protein sequence ID" value="MFC4298390.1"/>
    <property type="molecule type" value="Genomic_DNA"/>
</dbReference>
<comment type="caution">
    <text evidence="4">The sequence shown here is derived from an EMBL/GenBank/DDBJ whole genome shotgun (WGS) entry which is preliminary data.</text>
</comment>
<keyword evidence="1 2" id="KW-0732">Signal</keyword>
<evidence type="ECO:0000259" key="3">
    <source>
        <dbReference type="SMART" id="SM00062"/>
    </source>
</evidence>
<evidence type="ECO:0000256" key="1">
    <source>
        <dbReference type="ARBA" id="ARBA00022729"/>
    </source>
</evidence>
<dbReference type="PANTHER" id="PTHR35936:SF19">
    <property type="entry name" value="AMINO-ACID-BINDING PROTEIN YXEM-RELATED"/>
    <property type="match status" value="1"/>
</dbReference>
<feature type="domain" description="Solute-binding protein family 3/N-terminal" evidence="3">
    <location>
        <begin position="28"/>
        <end position="263"/>
    </location>
</feature>
<dbReference type="SUPFAM" id="SSF53850">
    <property type="entry name" value="Periplasmic binding protein-like II"/>
    <property type="match status" value="1"/>
</dbReference>
<evidence type="ECO:0000313" key="4">
    <source>
        <dbReference type="EMBL" id="MFC4298390.1"/>
    </source>
</evidence>
<evidence type="ECO:0000313" key="5">
    <source>
        <dbReference type="Proteomes" id="UP001595756"/>
    </source>
</evidence>
<feature type="chain" id="PRO_5046202415" evidence="2">
    <location>
        <begin position="26"/>
        <end position="275"/>
    </location>
</feature>
<evidence type="ECO:0000256" key="2">
    <source>
        <dbReference type="SAM" id="SignalP"/>
    </source>
</evidence>
<gene>
    <name evidence="4" type="ORF">ACFO0J_10100</name>
</gene>
<name>A0ABV8S004_9BURK</name>